<name>A0A3N2Q455_SODAK</name>
<dbReference type="AlphaFoldDB" id="A0A3N2Q455"/>
<dbReference type="PANTHER" id="PTHR10578">
    <property type="entry name" value="S -2-HYDROXY-ACID OXIDASE-RELATED"/>
    <property type="match status" value="1"/>
</dbReference>
<dbReference type="Pfam" id="PF00173">
    <property type="entry name" value="Cyt-b5"/>
    <property type="match status" value="1"/>
</dbReference>
<dbReference type="GO" id="GO:0046872">
    <property type="term" value="F:metal ion binding"/>
    <property type="evidence" value="ECO:0007669"/>
    <property type="project" value="UniProtKB-KW"/>
</dbReference>
<dbReference type="SUPFAM" id="SSF51395">
    <property type="entry name" value="FMN-linked oxidoreductases"/>
    <property type="match status" value="1"/>
</dbReference>
<dbReference type="GO" id="GO:0016491">
    <property type="term" value="F:oxidoreductase activity"/>
    <property type="evidence" value="ECO:0007669"/>
    <property type="project" value="UniProtKB-KW"/>
</dbReference>
<proteinExistence type="predicted"/>
<dbReference type="SUPFAM" id="SSF55856">
    <property type="entry name" value="Cytochrome b5-like heme/steroid binding domain"/>
    <property type="match status" value="1"/>
</dbReference>
<gene>
    <name evidence="9" type="ORF">SODALDRAFT_322607</name>
</gene>
<dbReference type="STRING" id="1314773.A0A3N2Q455"/>
<dbReference type="Pfam" id="PF01070">
    <property type="entry name" value="FMN_dh"/>
    <property type="match status" value="1"/>
</dbReference>
<dbReference type="PROSITE" id="PS00191">
    <property type="entry name" value="CYTOCHROME_B5_1"/>
    <property type="match status" value="1"/>
</dbReference>
<protein>
    <recommendedName>
        <fullName evidence="11">Cytochrome b2</fullName>
    </recommendedName>
</protein>
<evidence type="ECO:0000256" key="4">
    <source>
        <dbReference type="ARBA" id="ARBA00023002"/>
    </source>
</evidence>
<dbReference type="InterPro" id="IPR001199">
    <property type="entry name" value="Cyt_B5-like_heme/steroid-bd"/>
</dbReference>
<dbReference type="RefSeq" id="XP_028469293.1">
    <property type="nucleotide sequence ID" value="XM_028609738.1"/>
</dbReference>
<dbReference type="Proteomes" id="UP000272025">
    <property type="component" value="Unassembled WGS sequence"/>
</dbReference>
<dbReference type="InterPro" id="IPR013785">
    <property type="entry name" value="Aldolase_TIM"/>
</dbReference>
<dbReference type="OrthoDB" id="1925334at2759"/>
<feature type="domain" description="FMN hydroxy acid dehydrogenase" evidence="8">
    <location>
        <begin position="130"/>
        <end position="508"/>
    </location>
</feature>
<comment type="cofactor">
    <cofactor evidence="1">
        <name>FMN</name>
        <dbReference type="ChEBI" id="CHEBI:58210"/>
    </cofactor>
</comment>
<dbReference type="GeneID" id="39578216"/>
<feature type="region of interest" description="Disordered" evidence="6">
    <location>
        <begin position="50"/>
        <end position="75"/>
    </location>
</feature>
<accession>A0A3N2Q455</accession>
<evidence type="ECO:0000259" key="8">
    <source>
        <dbReference type="PROSITE" id="PS51349"/>
    </source>
</evidence>
<organism evidence="9 10">
    <name type="scientific">Sodiomyces alkalinus (strain CBS 110278 / VKM F-3762 / F11)</name>
    <name type="common">Alkaliphilic filamentous fungus</name>
    <dbReference type="NCBI Taxonomy" id="1314773"/>
    <lineage>
        <taxon>Eukaryota</taxon>
        <taxon>Fungi</taxon>
        <taxon>Dikarya</taxon>
        <taxon>Ascomycota</taxon>
        <taxon>Pezizomycotina</taxon>
        <taxon>Sordariomycetes</taxon>
        <taxon>Hypocreomycetidae</taxon>
        <taxon>Glomerellales</taxon>
        <taxon>Plectosphaerellaceae</taxon>
        <taxon>Sodiomyces</taxon>
    </lineage>
</organism>
<dbReference type="Gene3D" id="3.10.120.10">
    <property type="entry name" value="Cytochrome b5-like heme/steroid binding domain"/>
    <property type="match status" value="1"/>
</dbReference>
<evidence type="ECO:0000256" key="1">
    <source>
        <dbReference type="ARBA" id="ARBA00001917"/>
    </source>
</evidence>
<dbReference type="EMBL" id="ML119052">
    <property type="protein sequence ID" value="ROT41487.1"/>
    <property type="molecule type" value="Genomic_DNA"/>
</dbReference>
<dbReference type="InterPro" id="IPR000262">
    <property type="entry name" value="FMN-dep_DH"/>
</dbReference>
<dbReference type="InterPro" id="IPR037396">
    <property type="entry name" value="FMN_HAD"/>
</dbReference>
<evidence type="ECO:0000256" key="5">
    <source>
        <dbReference type="ARBA" id="ARBA00023004"/>
    </source>
</evidence>
<dbReference type="GO" id="GO:0020037">
    <property type="term" value="F:heme binding"/>
    <property type="evidence" value="ECO:0007669"/>
    <property type="project" value="InterPro"/>
</dbReference>
<dbReference type="InterPro" id="IPR008259">
    <property type="entry name" value="FMN_hydac_DH_AS"/>
</dbReference>
<keyword evidence="10" id="KW-1185">Reference proteome</keyword>
<keyword evidence="2" id="KW-0349">Heme</keyword>
<evidence type="ECO:0000256" key="3">
    <source>
        <dbReference type="ARBA" id="ARBA00022723"/>
    </source>
</evidence>
<feature type="domain" description="Cytochrome b5 heme-binding" evidence="7">
    <location>
        <begin position="1"/>
        <end position="98"/>
    </location>
</feature>
<keyword evidence="4" id="KW-0560">Oxidoreductase</keyword>
<dbReference type="PROSITE" id="PS51349">
    <property type="entry name" value="FMN_HYDROXY_ACID_DH_2"/>
    <property type="match status" value="1"/>
</dbReference>
<evidence type="ECO:0000259" key="7">
    <source>
        <dbReference type="PROSITE" id="PS50255"/>
    </source>
</evidence>
<dbReference type="InterPro" id="IPR018506">
    <property type="entry name" value="Cyt_B5_heme-BS"/>
</dbReference>
<feature type="region of interest" description="Disordered" evidence="6">
    <location>
        <begin position="327"/>
        <end position="349"/>
    </location>
</feature>
<evidence type="ECO:0008006" key="11">
    <source>
        <dbReference type="Google" id="ProtNLM"/>
    </source>
</evidence>
<evidence type="ECO:0000256" key="2">
    <source>
        <dbReference type="ARBA" id="ARBA00022617"/>
    </source>
</evidence>
<dbReference type="PANTHER" id="PTHR10578:SF104">
    <property type="entry name" value="CYTOCHROME B2, MITOCHONDRIAL-RELATED"/>
    <property type="match status" value="1"/>
</dbReference>
<dbReference type="SMART" id="SM01117">
    <property type="entry name" value="Cyt-b5"/>
    <property type="match status" value="1"/>
</dbReference>
<evidence type="ECO:0000256" key="6">
    <source>
        <dbReference type="SAM" id="MobiDB-lite"/>
    </source>
</evidence>
<dbReference type="PROSITE" id="PS00557">
    <property type="entry name" value="FMN_HYDROXY_ACID_DH_1"/>
    <property type="match status" value="1"/>
</dbReference>
<dbReference type="InterPro" id="IPR036400">
    <property type="entry name" value="Cyt_B5-like_heme/steroid_sf"/>
</dbReference>
<reference evidence="9 10" key="1">
    <citation type="journal article" date="2018" name="Mol. Ecol.">
        <title>The obligate alkalophilic soda-lake fungus Sodiomyces alkalinus has shifted to a protein diet.</title>
        <authorList>
            <person name="Grum-Grzhimaylo A.A."/>
            <person name="Falkoski D.L."/>
            <person name="van den Heuvel J."/>
            <person name="Valero-Jimenez C.A."/>
            <person name="Min B."/>
            <person name="Choi I.G."/>
            <person name="Lipzen A."/>
            <person name="Daum C.G."/>
            <person name="Aanen D.K."/>
            <person name="Tsang A."/>
            <person name="Henrissat B."/>
            <person name="Bilanenko E.N."/>
            <person name="de Vries R.P."/>
            <person name="van Kan J.A.L."/>
            <person name="Grigoriev I.V."/>
            <person name="Debets A.J.M."/>
        </authorList>
    </citation>
    <scope>NUCLEOTIDE SEQUENCE [LARGE SCALE GENOMIC DNA]</scope>
    <source>
        <strain evidence="9 10">F11</strain>
    </source>
</reference>
<evidence type="ECO:0000313" key="9">
    <source>
        <dbReference type="EMBL" id="ROT41487.1"/>
    </source>
</evidence>
<keyword evidence="3" id="KW-0479">Metal-binding</keyword>
<keyword evidence="5" id="KW-0408">Iron</keyword>
<dbReference type="PROSITE" id="PS50255">
    <property type="entry name" value="CYTOCHROME_B5_2"/>
    <property type="match status" value="1"/>
</dbReference>
<sequence length="520" mass="55954">MDAREVAKHRSAASCWIVLHGKVYDVTDYLPEHPGGKSVLLRWAGKGYTDQASRVPGDEPRANRIGQQKDATAEYSKVHSPSTVEETLTKEKQLGPLDSATVECLDNGVNSASGSGAGVARNDAKQDAIPHIDLCVRLDDFVEPARRTISEQAFTYISSAADTLQSYHDNAEQWSKVSFIPRVLRDVSRVDLSTCMFGQRCAMPFFIAATALVGLTHPDGEAGLARVAAARGVHYSPSTYTSVPHAKIAKSHGEAAATGAGSGSGSASGPADSRLFSQLYVHSRKEKTLSLIQEAKRLGYRALMITVDTPCVGNRDEDRRLKIRDELELGGPLPESDADGEPRVVPGRNSGGLSQSLNWEDLKWIREAWGGPIALKGIQSAEDAKLAMEAGVEAVYLSNHGGRQLHSAPPCLATLLQIRRQYPEVLRRCEIFVDGGVARGGDILKAICLGAKAVGIGRPLLYAMGAYGPKGVHKAIDILKYELETTMALLGATNCKTVSELRAATERSRGKKSMSPITQE</sequence>
<evidence type="ECO:0000313" key="10">
    <source>
        <dbReference type="Proteomes" id="UP000272025"/>
    </source>
</evidence>
<dbReference type="Gene3D" id="3.20.20.70">
    <property type="entry name" value="Aldolase class I"/>
    <property type="match status" value="1"/>
</dbReference>